<evidence type="ECO:0000313" key="2">
    <source>
        <dbReference type="Proteomes" id="UP001501586"/>
    </source>
</evidence>
<proteinExistence type="predicted"/>
<dbReference type="Proteomes" id="UP001501586">
    <property type="component" value="Unassembled WGS sequence"/>
</dbReference>
<protein>
    <submittedName>
        <fullName evidence="1">TIGR03085 family metal-binding protein</fullName>
    </submittedName>
</protein>
<accession>A0ABP8EKW9</accession>
<evidence type="ECO:0000313" key="1">
    <source>
        <dbReference type="EMBL" id="GAA4284606.1"/>
    </source>
</evidence>
<reference evidence="2" key="1">
    <citation type="journal article" date="2019" name="Int. J. Syst. Evol. Microbiol.">
        <title>The Global Catalogue of Microorganisms (GCM) 10K type strain sequencing project: providing services to taxonomists for standard genome sequencing and annotation.</title>
        <authorList>
            <consortium name="The Broad Institute Genomics Platform"/>
            <consortium name="The Broad Institute Genome Sequencing Center for Infectious Disease"/>
            <person name="Wu L."/>
            <person name="Ma J."/>
        </authorList>
    </citation>
    <scope>NUCLEOTIDE SEQUENCE [LARGE SCALE GENOMIC DNA]</scope>
    <source>
        <strain evidence="2">JCM 17458</strain>
    </source>
</reference>
<keyword evidence="2" id="KW-1185">Reference proteome</keyword>
<dbReference type="EMBL" id="BAABAZ010000006">
    <property type="protein sequence ID" value="GAA4284606.1"/>
    <property type="molecule type" value="Genomic_DNA"/>
</dbReference>
<dbReference type="RefSeq" id="WP_236862583.1">
    <property type="nucleotide sequence ID" value="NZ_BAABAZ010000006.1"/>
</dbReference>
<dbReference type="SUPFAM" id="SSF109854">
    <property type="entry name" value="DinB/YfiT-like putative metalloenzymes"/>
    <property type="match status" value="1"/>
</dbReference>
<dbReference type="InterPro" id="IPR017517">
    <property type="entry name" value="Maleyloyr_isom"/>
</dbReference>
<dbReference type="NCBIfam" id="TIGR03085">
    <property type="entry name" value="TIGR03085 family metal-binding protein"/>
    <property type="match status" value="1"/>
</dbReference>
<name>A0ABP8EKW9_9MICO</name>
<comment type="caution">
    <text evidence="1">The sequence shown here is derived from an EMBL/GenBank/DDBJ whole genome shotgun (WGS) entry which is preliminary data.</text>
</comment>
<dbReference type="InterPro" id="IPR017519">
    <property type="entry name" value="CHP03085"/>
</dbReference>
<dbReference type="NCBIfam" id="TIGR03083">
    <property type="entry name" value="maleylpyruvate isomerase family mycothiol-dependent enzyme"/>
    <property type="match status" value="1"/>
</dbReference>
<dbReference type="InterPro" id="IPR034660">
    <property type="entry name" value="DinB/YfiT-like"/>
</dbReference>
<organism evidence="1 2">
    <name type="scientific">Brevibacterium daeguense</name>
    <dbReference type="NCBI Taxonomy" id="909936"/>
    <lineage>
        <taxon>Bacteria</taxon>
        <taxon>Bacillati</taxon>
        <taxon>Actinomycetota</taxon>
        <taxon>Actinomycetes</taxon>
        <taxon>Micrococcales</taxon>
        <taxon>Brevibacteriaceae</taxon>
        <taxon>Brevibacterium</taxon>
    </lineage>
</organism>
<sequence>MTNHARTERLALAALLRELGPDQPTLCEGWDTRDLAVHLVIRDRKPLASIGNIAPEVAGRIPALGRRAQQAEDELHALPWAQLVGLVAEGSPKWNPMAWGPIDRLMNTSELLVHHEDVRRAQLEWQPRELSWELHGECFRMLQAMILPFSLRAGRRYLLEAPGFGTVSAGPTARGTVRLHGSPVELLLYLFGREDHARVEVSEESQVHIDAE</sequence>
<gene>
    <name evidence="1" type="ORF">GCM10022261_21370</name>
</gene>